<dbReference type="AlphaFoldDB" id="A0A225V4Y8"/>
<name>A0A225V4Y8_9STRA</name>
<evidence type="ECO:0000313" key="2">
    <source>
        <dbReference type="Proteomes" id="UP000198211"/>
    </source>
</evidence>
<dbReference type="Proteomes" id="UP000198211">
    <property type="component" value="Unassembled WGS sequence"/>
</dbReference>
<organism evidence="1 2">
    <name type="scientific">Phytophthora megakarya</name>
    <dbReference type="NCBI Taxonomy" id="4795"/>
    <lineage>
        <taxon>Eukaryota</taxon>
        <taxon>Sar</taxon>
        <taxon>Stramenopiles</taxon>
        <taxon>Oomycota</taxon>
        <taxon>Peronosporomycetes</taxon>
        <taxon>Peronosporales</taxon>
        <taxon>Peronosporaceae</taxon>
        <taxon>Phytophthora</taxon>
    </lineage>
</organism>
<keyword evidence="2" id="KW-1185">Reference proteome</keyword>
<sequence>MTGGGLYPDKKVSWRASITDRSFHAQSVVARGSALLLKWRLRAA</sequence>
<protein>
    <submittedName>
        <fullName evidence="1">Uncharacterized protein</fullName>
    </submittedName>
</protein>
<comment type="caution">
    <text evidence="1">The sequence shown here is derived from an EMBL/GenBank/DDBJ whole genome shotgun (WGS) entry which is preliminary data.</text>
</comment>
<evidence type="ECO:0000313" key="1">
    <source>
        <dbReference type="EMBL" id="OWZ00049.1"/>
    </source>
</evidence>
<accession>A0A225V4Y8</accession>
<proteinExistence type="predicted"/>
<gene>
    <name evidence="1" type="ORF">PHMEG_00028846</name>
</gene>
<dbReference type="EMBL" id="NBNE01007944">
    <property type="protein sequence ID" value="OWZ00049.1"/>
    <property type="molecule type" value="Genomic_DNA"/>
</dbReference>
<reference evidence="2" key="1">
    <citation type="submission" date="2017-03" db="EMBL/GenBank/DDBJ databases">
        <title>Phytopthora megakarya and P. palmivora, two closely related causual agents of cacao black pod achieved similar genome size and gene model numbers by different mechanisms.</title>
        <authorList>
            <person name="Ali S."/>
            <person name="Shao J."/>
            <person name="Larry D.J."/>
            <person name="Kronmiller B."/>
            <person name="Shen D."/>
            <person name="Strem M.D."/>
            <person name="Melnick R.L."/>
            <person name="Guiltinan M.J."/>
            <person name="Tyler B.M."/>
            <person name="Meinhardt L.W."/>
            <person name="Bailey B.A."/>
        </authorList>
    </citation>
    <scope>NUCLEOTIDE SEQUENCE [LARGE SCALE GENOMIC DNA]</scope>
    <source>
        <strain evidence="2">zdho120</strain>
    </source>
</reference>